<dbReference type="Proteomes" id="UP000265520">
    <property type="component" value="Unassembled WGS sequence"/>
</dbReference>
<gene>
    <name evidence="1" type="ORF">A2U01_0023739</name>
</gene>
<evidence type="ECO:0000313" key="2">
    <source>
        <dbReference type="Proteomes" id="UP000265520"/>
    </source>
</evidence>
<reference evidence="1 2" key="1">
    <citation type="journal article" date="2018" name="Front. Plant Sci.">
        <title>Red Clover (Trifolium pratense) and Zigzag Clover (T. medium) - A Picture of Genomic Similarities and Differences.</title>
        <authorList>
            <person name="Dluhosova J."/>
            <person name="Istvanek J."/>
            <person name="Nedelnik J."/>
            <person name="Repkova J."/>
        </authorList>
    </citation>
    <scope>NUCLEOTIDE SEQUENCE [LARGE SCALE GENOMIC DNA]</scope>
    <source>
        <strain evidence="2">cv. 10/8</strain>
        <tissue evidence="1">Leaf</tissue>
    </source>
</reference>
<comment type="caution">
    <text evidence="1">The sequence shown here is derived from an EMBL/GenBank/DDBJ whole genome shotgun (WGS) entry which is preliminary data.</text>
</comment>
<accession>A0A392NW36</accession>
<feature type="non-terminal residue" evidence="1">
    <location>
        <position position="88"/>
    </location>
</feature>
<organism evidence="1 2">
    <name type="scientific">Trifolium medium</name>
    <dbReference type="NCBI Taxonomy" id="97028"/>
    <lineage>
        <taxon>Eukaryota</taxon>
        <taxon>Viridiplantae</taxon>
        <taxon>Streptophyta</taxon>
        <taxon>Embryophyta</taxon>
        <taxon>Tracheophyta</taxon>
        <taxon>Spermatophyta</taxon>
        <taxon>Magnoliopsida</taxon>
        <taxon>eudicotyledons</taxon>
        <taxon>Gunneridae</taxon>
        <taxon>Pentapetalae</taxon>
        <taxon>rosids</taxon>
        <taxon>fabids</taxon>
        <taxon>Fabales</taxon>
        <taxon>Fabaceae</taxon>
        <taxon>Papilionoideae</taxon>
        <taxon>50 kb inversion clade</taxon>
        <taxon>NPAAA clade</taxon>
        <taxon>Hologalegina</taxon>
        <taxon>IRL clade</taxon>
        <taxon>Trifolieae</taxon>
        <taxon>Trifolium</taxon>
    </lineage>
</organism>
<protein>
    <submittedName>
        <fullName evidence="1">Fanconi anemia group J-like protein</fullName>
    </submittedName>
</protein>
<dbReference type="EMBL" id="LXQA010049932">
    <property type="protein sequence ID" value="MCI02705.1"/>
    <property type="molecule type" value="Genomic_DNA"/>
</dbReference>
<keyword evidence="2" id="KW-1185">Reference proteome</keyword>
<evidence type="ECO:0000313" key="1">
    <source>
        <dbReference type="EMBL" id="MCI02705.1"/>
    </source>
</evidence>
<proteinExistence type="predicted"/>
<sequence>MYSWTGDKALQELEEANISKQCFPILLECATKAIKVATDLETDAPRLSGMSVITLEGLFLSLSYFFSKNGSHMLDYQLALQRSVRKHE</sequence>
<dbReference type="AlphaFoldDB" id="A0A392NW36"/>
<name>A0A392NW36_9FABA</name>